<protein>
    <submittedName>
        <fullName evidence="2">Uroporphyrinogen decarboxylase family protein</fullName>
    </submittedName>
</protein>
<dbReference type="EMBL" id="CP129674">
    <property type="protein sequence ID" value="XDS44602.1"/>
    <property type="molecule type" value="Genomic_DNA"/>
</dbReference>
<proteinExistence type="predicted"/>
<dbReference type="Pfam" id="PF01208">
    <property type="entry name" value="URO-D"/>
    <property type="match status" value="1"/>
</dbReference>
<dbReference type="KEGG" id="baqk:QN215_00185"/>
<dbReference type="Gene3D" id="3.20.20.210">
    <property type="match status" value="1"/>
</dbReference>
<reference evidence="2" key="1">
    <citation type="submission" date="2023-07" db="EMBL/GenBank/DDBJ databases">
        <title>Bifidobacterium aquikefiriaerophilum sp. nov. and Bifidobacterium eccum sp. nov., isolated from water kefir.</title>
        <authorList>
            <person name="Breselge S."/>
            <person name="Bellassi P."/>
            <person name="Barcenilla C."/>
            <person name="Alvarez-Ordonez A."/>
            <person name="Morelli L."/>
            <person name="Cotter P.D."/>
        </authorList>
    </citation>
    <scope>NUCLEOTIDE SEQUENCE</scope>
    <source>
        <strain evidence="2">WK041_4_12</strain>
    </source>
</reference>
<gene>
    <name evidence="2" type="ORF">QN215_00185</name>
</gene>
<sequence length="351" mass="38818">MAADRRQIFHNIARHSDEAPAPYLVSAWQHLVGHEYGAKEFADTYIDFIKRWDWDWVKINPRAVYYAEAWGGVYDQNDYQGYVIPKKISSPITVPADIAAIQQLSALQTPEFAEALEAARLIRQGLEDRAVLQTIFSPLSVLLQIADLPLYPNDTYTHSNTTVQDFVFNQPEAAKVALEHIAHTLAEYAAALVKPVAEGGAGLDGIFYAITGTVSEDYFDYQQYKEFSEPYDRIVLDAIRAESPEAVVLFHTCQADSHAAWFDDGSFEFLQWDPFLAGNPAVATVTSSVPVVGARSTDFADDTRLDHIAANVEQSIAALKGTPFLLTPSCTVPTPASDKAFEILNKAKLAL</sequence>
<dbReference type="AlphaFoldDB" id="A0AB39U6M9"/>
<feature type="domain" description="Uroporphyrinogen decarboxylase (URO-D)" evidence="1">
    <location>
        <begin position="41"/>
        <end position="336"/>
    </location>
</feature>
<dbReference type="GO" id="GO:0004853">
    <property type="term" value="F:uroporphyrinogen decarboxylase activity"/>
    <property type="evidence" value="ECO:0007669"/>
    <property type="project" value="InterPro"/>
</dbReference>
<dbReference type="SUPFAM" id="SSF51726">
    <property type="entry name" value="UROD/MetE-like"/>
    <property type="match status" value="1"/>
</dbReference>
<dbReference type="RefSeq" id="WP_369344179.1">
    <property type="nucleotide sequence ID" value="NZ_CP129674.1"/>
</dbReference>
<dbReference type="InterPro" id="IPR000257">
    <property type="entry name" value="Uroporphyrinogen_deCOase"/>
</dbReference>
<evidence type="ECO:0000259" key="1">
    <source>
        <dbReference type="Pfam" id="PF01208"/>
    </source>
</evidence>
<name>A0AB39U6M9_9BIFI</name>
<dbReference type="InterPro" id="IPR038071">
    <property type="entry name" value="UROD/MetE-like_sf"/>
</dbReference>
<accession>A0AB39U6M9</accession>
<dbReference type="GO" id="GO:0006779">
    <property type="term" value="P:porphyrin-containing compound biosynthetic process"/>
    <property type="evidence" value="ECO:0007669"/>
    <property type="project" value="InterPro"/>
</dbReference>
<organism evidence="2">
    <name type="scientific">Bifidobacterium aquikefiricola</name>
    <dbReference type="NCBI Taxonomy" id="3059038"/>
    <lineage>
        <taxon>Bacteria</taxon>
        <taxon>Bacillati</taxon>
        <taxon>Actinomycetota</taxon>
        <taxon>Actinomycetes</taxon>
        <taxon>Bifidobacteriales</taxon>
        <taxon>Bifidobacteriaceae</taxon>
        <taxon>Bifidobacterium</taxon>
    </lineage>
</organism>
<evidence type="ECO:0000313" key="2">
    <source>
        <dbReference type="EMBL" id="XDS44602.1"/>
    </source>
</evidence>